<organism evidence="4 5">
    <name type="scientific">Cannabis sativa</name>
    <name type="common">Hemp</name>
    <name type="synonym">Marijuana</name>
    <dbReference type="NCBI Taxonomy" id="3483"/>
    <lineage>
        <taxon>Eukaryota</taxon>
        <taxon>Viridiplantae</taxon>
        <taxon>Streptophyta</taxon>
        <taxon>Embryophyta</taxon>
        <taxon>Tracheophyta</taxon>
        <taxon>Spermatophyta</taxon>
        <taxon>Magnoliopsida</taxon>
        <taxon>eudicotyledons</taxon>
        <taxon>Gunneridae</taxon>
        <taxon>Pentapetalae</taxon>
        <taxon>rosids</taxon>
        <taxon>fabids</taxon>
        <taxon>Rosales</taxon>
        <taxon>Cannabaceae</taxon>
        <taxon>Cannabis</taxon>
    </lineage>
</organism>
<dbReference type="Proteomes" id="UP000525078">
    <property type="component" value="Unassembled WGS sequence"/>
</dbReference>
<evidence type="ECO:0000313" key="4">
    <source>
        <dbReference type="EMBL" id="KAF4392210.1"/>
    </source>
</evidence>
<evidence type="ECO:0000313" key="6">
    <source>
        <dbReference type="Proteomes" id="UP000583929"/>
    </source>
</evidence>
<dbReference type="SUPFAM" id="SSF49562">
    <property type="entry name" value="C2 domain (Calcium/lipid-binding domain, CaLB)"/>
    <property type="match status" value="1"/>
</dbReference>
<dbReference type="PANTHER" id="PTHR32246:SF103">
    <property type="entry name" value="CALCIUM-DEPENDENT LIPID-BINDING (CALB DOMAIN) FAMILY PROTEIN"/>
    <property type="match status" value="1"/>
</dbReference>
<evidence type="ECO:0000259" key="2">
    <source>
        <dbReference type="PROSITE" id="PS50004"/>
    </source>
</evidence>
<dbReference type="InterPro" id="IPR000008">
    <property type="entry name" value="C2_dom"/>
</dbReference>
<sequence length="372" mass="40607">MPGGHVASAQILEVNILSANDLATVAKLMKTFVVAWVQLDRKVRTRVDPNGHTNPTWNEKLVFRINYDSLILNDSAASLTAEIYSTSARGVDTLVGSVVVPISSLFPPSSIASHSKMQFMTLQILRPSGRPQGVLNVGVSLLEGTRRSFDLSSVAQSDQIPDPKTFHNNNHKNQFANGSKATPKNQLRHSKSERSIMSGAQAADKKGSMCSDVGPSPSVVAAAIAMGLYPRGAATATTMTEDDQTAARSSIVLNNWIEDDSVEGLKTKIERWRSEIHPIYERRQQQVNKINYGRSSYRRNNNNEAAPVAKRSEHRRAGSGGGLFSCFGTAYGCEFSISCGGGSRRHNSKKFDNNGDKTHLSLSEFSYDDPYV</sequence>
<dbReference type="PROSITE" id="PS50004">
    <property type="entry name" value="C2"/>
    <property type="match status" value="1"/>
</dbReference>
<dbReference type="SMART" id="SM00239">
    <property type="entry name" value="C2"/>
    <property type="match status" value="1"/>
</dbReference>
<dbReference type="EMBL" id="JAATIP010000019">
    <property type="protein sequence ID" value="KAF4392210.1"/>
    <property type="molecule type" value="Genomic_DNA"/>
</dbReference>
<feature type="region of interest" description="Disordered" evidence="1">
    <location>
        <begin position="153"/>
        <end position="193"/>
    </location>
</feature>
<gene>
    <name evidence="4" type="ORF">F8388_012666</name>
    <name evidence="3" type="ORF">G4B88_012777</name>
</gene>
<feature type="domain" description="C2" evidence="2">
    <location>
        <begin position="1"/>
        <end position="115"/>
    </location>
</feature>
<dbReference type="GO" id="GO:0006952">
    <property type="term" value="P:defense response"/>
    <property type="evidence" value="ECO:0007669"/>
    <property type="project" value="InterPro"/>
</dbReference>
<keyword evidence="6" id="KW-1185">Reference proteome</keyword>
<dbReference type="CDD" id="cd04051">
    <property type="entry name" value="C2_SRC2_like"/>
    <property type="match status" value="1"/>
</dbReference>
<accession>A0A7J6HCU7</accession>
<reference evidence="5 6" key="1">
    <citation type="journal article" date="2020" name="bioRxiv">
        <title>Sequence and annotation of 42 cannabis genomes reveals extensive copy number variation in cannabinoid synthesis and pathogen resistance genes.</title>
        <authorList>
            <person name="Mckernan K.J."/>
            <person name="Helbert Y."/>
            <person name="Kane L.T."/>
            <person name="Ebling H."/>
            <person name="Zhang L."/>
            <person name="Liu B."/>
            <person name="Eaton Z."/>
            <person name="Mclaughlin S."/>
            <person name="Kingan S."/>
            <person name="Baybayan P."/>
            <person name="Concepcion G."/>
            <person name="Jordan M."/>
            <person name="Riva A."/>
            <person name="Barbazuk W."/>
            <person name="Harkins T."/>
        </authorList>
    </citation>
    <scope>NUCLEOTIDE SEQUENCE [LARGE SCALE GENOMIC DNA]</scope>
    <source>
        <strain evidence="5 6">cv. Jamaican Lion 4</strain>
        <strain evidence="3">Father</strain>
        <strain evidence="4">Mother</strain>
        <tissue evidence="4">Leaf</tissue>
    </source>
</reference>
<comment type="caution">
    <text evidence="4">The sequence shown here is derived from an EMBL/GenBank/DDBJ whole genome shotgun (WGS) entry which is preliminary data.</text>
</comment>
<protein>
    <recommendedName>
        <fullName evidence="2">C2 domain-containing protein</fullName>
    </recommendedName>
</protein>
<proteinExistence type="predicted"/>
<feature type="region of interest" description="Disordered" evidence="1">
    <location>
        <begin position="295"/>
        <end position="318"/>
    </location>
</feature>
<dbReference type="InterPro" id="IPR044750">
    <property type="entry name" value="C2_SRC2/BAP"/>
</dbReference>
<dbReference type="Proteomes" id="UP000583929">
    <property type="component" value="Unassembled WGS sequence"/>
</dbReference>
<dbReference type="Pfam" id="PF00168">
    <property type="entry name" value="C2"/>
    <property type="match status" value="1"/>
</dbReference>
<dbReference type="AlphaFoldDB" id="A0A7J6HCU7"/>
<dbReference type="Gene3D" id="2.60.40.150">
    <property type="entry name" value="C2 domain"/>
    <property type="match status" value="1"/>
</dbReference>
<evidence type="ECO:0000313" key="5">
    <source>
        <dbReference type="Proteomes" id="UP000525078"/>
    </source>
</evidence>
<name>A0A7J6HCU7_CANSA</name>
<dbReference type="PANTHER" id="PTHR32246">
    <property type="entry name" value="INGRESSION PROTEIN FIC1"/>
    <property type="match status" value="1"/>
</dbReference>
<evidence type="ECO:0000313" key="3">
    <source>
        <dbReference type="EMBL" id="KAF4379854.1"/>
    </source>
</evidence>
<evidence type="ECO:0000256" key="1">
    <source>
        <dbReference type="SAM" id="MobiDB-lite"/>
    </source>
</evidence>
<feature type="compositionally biased region" description="Polar residues" evidence="1">
    <location>
        <begin position="166"/>
        <end position="185"/>
    </location>
</feature>
<dbReference type="InterPro" id="IPR035892">
    <property type="entry name" value="C2_domain_sf"/>
</dbReference>
<dbReference type="EMBL" id="JAATIQ010000126">
    <property type="protein sequence ID" value="KAF4379854.1"/>
    <property type="molecule type" value="Genomic_DNA"/>
</dbReference>